<dbReference type="OrthoDB" id="5945798at2759"/>
<dbReference type="AlphaFoldDB" id="A0A1Y2CFW2"/>
<name>A0A1Y2CFW2_9FUNG</name>
<dbReference type="Pfam" id="PF00856">
    <property type="entry name" value="SET"/>
    <property type="match status" value="1"/>
</dbReference>
<dbReference type="InterPro" id="IPR001214">
    <property type="entry name" value="SET_dom"/>
</dbReference>
<gene>
    <name evidence="3" type="ORF">BCR33DRAFT_765618</name>
</gene>
<evidence type="ECO:0000313" key="3">
    <source>
        <dbReference type="EMBL" id="ORY45185.1"/>
    </source>
</evidence>
<protein>
    <recommendedName>
        <fullName evidence="2">SET domain-containing protein</fullName>
    </recommendedName>
</protein>
<reference evidence="3 4" key="1">
    <citation type="submission" date="2016-07" db="EMBL/GenBank/DDBJ databases">
        <title>Pervasive Adenine N6-methylation of Active Genes in Fungi.</title>
        <authorList>
            <consortium name="DOE Joint Genome Institute"/>
            <person name="Mondo S.J."/>
            <person name="Dannebaum R.O."/>
            <person name="Kuo R.C."/>
            <person name="Labutti K."/>
            <person name="Haridas S."/>
            <person name="Kuo A."/>
            <person name="Salamov A."/>
            <person name="Ahrendt S.R."/>
            <person name="Lipzen A."/>
            <person name="Sullivan W."/>
            <person name="Andreopoulos W.B."/>
            <person name="Clum A."/>
            <person name="Lindquist E."/>
            <person name="Daum C."/>
            <person name="Ramamoorthy G.K."/>
            <person name="Gryganskyi A."/>
            <person name="Culley D."/>
            <person name="Magnuson J.K."/>
            <person name="James T.Y."/>
            <person name="O'Malley M.A."/>
            <person name="Stajich J.E."/>
            <person name="Spatafora J.W."/>
            <person name="Visel A."/>
            <person name="Grigoriev I.V."/>
        </authorList>
    </citation>
    <scope>NUCLEOTIDE SEQUENCE [LARGE SCALE GENOMIC DNA]</scope>
    <source>
        <strain evidence="3 4">JEL800</strain>
    </source>
</reference>
<feature type="compositionally biased region" description="Low complexity" evidence="1">
    <location>
        <begin position="245"/>
        <end position="261"/>
    </location>
</feature>
<accession>A0A1Y2CFW2</accession>
<comment type="caution">
    <text evidence="3">The sequence shown here is derived from an EMBL/GenBank/DDBJ whole genome shotgun (WGS) entry which is preliminary data.</text>
</comment>
<dbReference type="STRING" id="329046.A0A1Y2CFW2"/>
<dbReference type="InterPro" id="IPR050869">
    <property type="entry name" value="H3K4_H4K5_MeTrfase"/>
</dbReference>
<keyword evidence="4" id="KW-1185">Reference proteome</keyword>
<feature type="domain" description="SET" evidence="2">
    <location>
        <begin position="1"/>
        <end position="108"/>
    </location>
</feature>
<dbReference type="EMBL" id="MCGO01000020">
    <property type="protein sequence ID" value="ORY45185.1"/>
    <property type="molecule type" value="Genomic_DNA"/>
</dbReference>
<feature type="region of interest" description="Disordered" evidence="1">
    <location>
        <begin position="320"/>
        <end position="349"/>
    </location>
</feature>
<dbReference type="PROSITE" id="PS50280">
    <property type="entry name" value="SET"/>
    <property type="match status" value="1"/>
</dbReference>
<dbReference type="CDD" id="cd20071">
    <property type="entry name" value="SET_SMYD"/>
    <property type="match status" value="1"/>
</dbReference>
<proteinExistence type="predicted"/>
<sequence length="349" mass="38871">MISQARRDQIPANSIKSAIESIEAWERVSPPPNPLNPPTRDEILRYYFVVECNSFPTGLLVTLSYANHSCDPNCAVFEEDPDEAGLPTYTLTSKRMIAPGEEITISYIDLVAMVELAEDRQRRLEEHFLFYCTCEWCCSPLERIGLLKDIQGKELVGPKYEDYVCRAFPWGNIITETGSPCDGRVGKLSGYCEQCHQIATQKQLDNVQTKADRLVLNLRRTLLETNEFLKGMEDARKAALAQSATPTERPSSSSSQSTTTTEGDERIKDAATLKELNRLKKLMDGLKTRSHELLHSSHIAFGPIDACLEKVDSLIGSSTPAINNRSGKKKGGRKQAAEVTDALKEMALQ</sequence>
<feature type="region of interest" description="Disordered" evidence="1">
    <location>
        <begin position="237"/>
        <end position="268"/>
    </location>
</feature>
<evidence type="ECO:0000256" key="1">
    <source>
        <dbReference type="SAM" id="MobiDB-lite"/>
    </source>
</evidence>
<organism evidence="3 4">
    <name type="scientific">Rhizoclosmatium globosum</name>
    <dbReference type="NCBI Taxonomy" id="329046"/>
    <lineage>
        <taxon>Eukaryota</taxon>
        <taxon>Fungi</taxon>
        <taxon>Fungi incertae sedis</taxon>
        <taxon>Chytridiomycota</taxon>
        <taxon>Chytridiomycota incertae sedis</taxon>
        <taxon>Chytridiomycetes</taxon>
        <taxon>Chytridiales</taxon>
        <taxon>Chytriomycetaceae</taxon>
        <taxon>Rhizoclosmatium</taxon>
    </lineage>
</organism>
<evidence type="ECO:0000259" key="2">
    <source>
        <dbReference type="PROSITE" id="PS50280"/>
    </source>
</evidence>
<dbReference type="Proteomes" id="UP000193642">
    <property type="component" value="Unassembled WGS sequence"/>
</dbReference>
<dbReference type="Gene3D" id="2.170.270.10">
    <property type="entry name" value="SET domain"/>
    <property type="match status" value="1"/>
</dbReference>
<dbReference type="InterPro" id="IPR046341">
    <property type="entry name" value="SET_dom_sf"/>
</dbReference>
<evidence type="ECO:0000313" key="4">
    <source>
        <dbReference type="Proteomes" id="UP000193642"/>
    </source>
</evidence>
<dbReference type="PANTHER" id="PTHR12197">
    <property type="entry name" value="HISTONE-LYSINE N-METHYLTRANSFERASE SMYD"/>
    <property type="match status" value="1"/>
</dbReference>
<dbReference type="SUPFAM" id="SSF82199">
    <property type="entry name" value="SET domain"/>
    <property type="match status" value="1"/>
</dbReference>